<reference evidence="5" key="1">
    <citation type="journal article" date="2019" name="Int. J. Syst. Evol. Microbiol.">
        <title>The Global Catalogue of Microorganisms (GCM) 10K type strain sequencing project: providing services to taxonomists for standard genome sequencing and annotation.</title>
        <authorList>
            <consortium name="The Broad Institute Genomics Platform"/>
            <consortium name="The Broad Institute Genome Sequencing Center for Infectious Disease"/>
            <person name="Wu L."/>
            <person name="Ma J."/>
        </authorList>
    </citation>
    <scope>NUCLEOTIDE SEQUENCE [LARGE SCALE GENOMIC DNA]</scope>
    <source>
        <strain evidence="5">KCTC 52366</strain>
    </source>
</reference>
<dbReference type="EMBL" id="JBHRTB010000010">
    <property type="protein sequence ID" value="MFC3141911.1"/>
    <property type="molecule type" value="Genomic_DNA"/>
</dbReference>
<keyword evidence="2" id="KW-0472">Membrane</keyword>
<name>A0ABV7GQV3_9RHOB</name>
<evidence type="ECO:0000256" key="2">
    <source>
        <dbReference type="SAM" id="Phobius"/>
    </source>
</evidence>
<dbReference type="Proteomes" id="UP001595632">
    <property type="component" value="Unassembled WGS sequence"/>
</dbReference>
<dbReference type="Pfam" id="PF19029">
    <property type="entry name" value="DUF883_C"/>
    <property type="match status" value="1"/>
</dbReference>
<protein>
    <submittedName>
        <fullName evidence="4">YqjD family protein</fullName>
    </submittedName>
</protein>
<dbReference type="PANTHER" id="PTHR35893:SF3">
    <property type="entry name" value="INNER MEMBRANE PROTEIN"/>
    <property type="match status" value="1"/>
</dbReference>
<evidence type="ECO:0000313" key="5">
    <source>
        <dbReference type="Proteomes" id="UP001595632"/>
    </source>
</evidence>
<organism evidence="4 5">
    <name type="scientific">Psychromarinibacter halotolerans</name>
    <dbReference type="NCBI Taxonomy" id="1775175"/>
    <lineage>
        <taxon>Bacteria</taxon>
        <taxon>Pseudomonadati</taxon>
        <taxon>Pseudomonadota</taxon>
        <taxon>Alphaproteobacteria</taxon>
        <taxon>Rhodobacterales</taxon>
        <taxon>Paracoccaceae</taxon>
        <taxon>Psychromarinibacter</taxon>
    </lineage>
</organism>
<feature type="compositionally biased region" description="Polar residues" evidence="1">
    <location>
        <begin position="1"/>
        <end position="17"/>
    </location>
</feature>
<dbReference type="InterPro" id="IPR010279">
    <property type="entry name" value="YqjD/ElaB"/>
</dbReference>
<evidence type="ECO:0000256" key="1">
    <source>
        <dbReference type="SAM" id="MobiDB-lite"/>
    </source>
</evidence>
<gene>
    <name evidence="4" type="ORF">ACFOGP_04285</name>
</gene>
<dbReference type="InterPro" id="IPR043605">
    <property type="entry name" value="DUF883_C"/>
</dbReference>
<dbReference type="PANTHER" id="PTHR35893">
    <property type="entry name" value="INNER MEMBRANE PROTEIN-RELATED"/>
    <property type="match status" value="1"/>
</dbReference>
<sequence length="121" mass="12672">MATAAPKSNGTGKSSNEVEAVSKSTDVDELKAQIEILKKDLSALTGTMKGMGKTRAEALKTAASDQATEWKLQGEAAVDHARARGQLAYSQAEQSIRENPAMAVGIAAGVGFLTGLLLRRK</sequence>
<comment type="caution">
    <text evidence="4">The sequence shown here is derived from an EMBL/GenBank/DDBJ whole genome shotgun (WGS) entry which is preliminary data.</text>
</comment>
<keyword evidence="2" id="KW-0812">Transmembrane</keyword>
<keyword evidence="5" id="KW-1185">Reference proteome</keyword>
<proteinExistence type="predicted"/>
<keyword evidence="2" id="KW-1133">Transmembrane helix</keyword>
<evidence type="ECO:0000313" key="4">
    <source>
        <dbReference type="EMBL" id="MFC3141911.1"/>
    </source>
</evidence>
<feature type="transmembrane region" description="Helical" evidence="2">
    <location>
        <begin position="100"/>
        <end position="118"/>
    </location>
</feature>
<evidence type="ECO:0000259" key="3">
    <source>
        <dbReference type="Pfam" id="PF19029"/>
    </source>
</evidence>
<accession>A0ABV7GQV3</accession>
<feature type="region of interest" description="Disordered" evidence="1">
    <location>
        <begin position="1"/>
        <end position="26"/>
    </location>
</feature>
<dbReference type="RefSeq" id="WP_275631841.1">
    <property type="nucleotide sequence ID" value="NZ_JARGYD010000002.1"/>
</dbReference>
<feature type="domain" description="DUF883" evidence="3">
    <location>
        <begin position="92"/>
        <end position="120"/>
    </location>
</feature>